<dbReference type="Gene3D" id="3.40.720.10">
    <property type="entry name" value="Alkaline Phosphatase, subunit A"/>
    <property type="match status" value="1"/>
</dbReference>
<keyword evidence="2" id="KW-1185">Reference proteome</keyword>
<name>A0A9D4U365_ADICA</name>
<gene>
    <name evidence="1" type="ORF">GOP47_0024932</name>
</gene>
<protein>
    <submittedName>
        <fullName evidence="1">Uncharacterized protein</fullName>
    </submittedName>
</protein>
<dbReference type="EMBL" id="JABFUD020000024">
    <property type="protein sequence ID" value="KAI5060512.1"/>
    <property type="molecule type" value="Genomic_DNA"/>
</dbReference>
<comment type="caution">
    <text evidence="1">The sequence shown here is derived from an EMBL/GenBank/DDBJ whole genome shotgun (WGS) entry which is preliminary data.</text>
</comment>
<accession>A0A9D4U365</accession>
<dbReference type="OrthoDB" id="415411at2759"/>
<dbReference type="InterPro" id="IPR017850">
    <property type="entry name" value="Alkaline_phosphatase_core_sf"/>
</dbReference>
<dbReference type="InterPro" id="IPR002591">
    <property type="entry name" value="Phosphodiest/P_Trfase"/>
</dbReference>
<sequence length="201" mass="22053">MVRFRSAYGLLYKRRPLDGLDEMGIFEGVNIVLLSDHGMVGTCDTKVIYLEDCWPWKNILVEWVDTLAPILTLQDFEQRCCGYRDIAADEEDGPCAKPNPLEMEESLLCSGLLCLLLGNLLEAPRFGKPGLPGMKNCSCCPPWLAMARKPTGAPTFARELVAFDSTLGTWISLKTLLPTRCSDAALAALGGGGEGHVVRWC</sequence>
<reference evidence="1" key="1">
    <citation type="submission" date="2021-01" db="EMBL/GenBank/DDBJ databases">
        <title>Adiantum capillus-veneris genome.</title>
        <authorList>
            <person name="Fang Y."/>
            <person name="Liao Q."/>
        </authorList>
    </citation>
    <scope>NUCLEOTIDE SEQUENCE</scope>
    <source>
        <strain evidence="1">H3</strain>
        <tissue evidence="1">Leaf</tissue>
    </source>
</reference>
<dbReference type="AlphaFoldDB" id="A0A9D4U365"/>
<dbReference type="Pfam" id="PF01663">
    <property type="entry name" value="Phosphodiest"/>
    <property type="match status" value="1"/>
</dbReference>
<dbReference type="SUPFAM" id="SSF53649">
    <property type="entry name" value="Alkaline phosphatase-like"/>
    <property type="match status" value="1"/>
</dbReference>
<dbReference type="Proteomes" id="UP000886520">
    <property type="component" value="Chromosome 24"/>
</dbReference>
<evidence type="ECO:0000313" key="1">
    <source>
        <dbReference type="EMBL" id="KAI5060512.1"/>
    </source>
</evidence>
<evidence type="ECO:0000313" key="2">
    <source>
        <dbReference type="Proteomes" id="UP000886520"/>
    </source>
</evidence>
<proteinExistence type="predicted"/>
<organism evidence="1 2">
    <name type="scientific">Adiantum capillus-veneris</name>
    <name type="common">Maidenhair fern</name>
    <dbReference type="NCBI Taxonomy" id="13818"/>
    <lineage>
        <taxon>Eukaryota</taxon>
        <taxon>Viridiplantae</taxon>
        <taxon>Streptophyta</taxon>
        <taxon>Embryophyta</taxon>
        <taxon>Tracheophyta</taxon>
        <taxon>Polypodiopsida</taxon>
        <taxon>Polypodiidae</taxon>
        <taxon>Polypodiales</taxon>
        <taxon>Pteridineae</taxon>
        <taxon>Pteridaceae</taxon>
        <taxon>Vittarioideae</taxon>
        <taxon>Adiantum</taxon>
    </lineage>
</organism>